<keyword evidence="1" id="KW-0812">Transmembrane</keyword>
<name>A0A1Q3DBG7_CEPFO</name>
<dbReference type="AlphaFoldDB" id="A0A1Q3DBG7"/>
<comment type="caution">
    <text evidence="2">The sequence shown here is derived from an EMBL/GenBank/DDBJ whole genome shotgun (WGS) entry which is preliminary data.</text>
</comment>
<keyword evidence="3" id="KW-1185">Reference proteome</keyword>
<reference evidence="3" key="1">
    <citation type="submission" date="2016-04" db="EMBL/GenBank/DDBJ databases">
        <title>Cephalotus genome sequencing.</title>
        <authorList>
            <person name="Fukushima K."/>
            <person name="Hasebe M."/>
            <person name="Fang X."/>
        </authorList>
    </citation>
    <scope>NUCLEOTIDE SEQUENCE [LARGE SCALE GENOMIC DNA]</scope>
    <source>
        <strain evidence="3">cv. St1</strain>
    </source>
</reference>
<sequence length="52" mass="6365">LYFSQMLLENLSNYTYLYRVLFFVSLCEFLSSNLRNNLLHLVKLENRVIYRT</sequence>
<feature type="non-terminal residue" evidence="2">
    <location>
        <position position="1"/>
    </location>
</feature>
<evidence type="ECO:0000313" key="3">
    <source>
        <dbReference type="Proteomes" id="UP000187406"/>
    </source>
</evidence>
<proteinExistence type="predicted"/>
<gene>
    <name evidence="2" type="ORF">CFOL_v3_33202</name>
</gene>
<dbReference type="Proteomes" id="UP000187406">
    <property type="component" value="Unassembled WGS sequence"/>
</dbReference>
<feature type="transmembrane region" description="Helical" evidence="1">
    <location>
        <begin position="16"/>
        <end position="34"/>
    </location>
</feature>
<dbReference type="EMBL" id="BDDD01005758">
    <property type="protein sequence ID" value="GAV89790.1"/>
    <property type="molecule type" value="Genomic_DNA"/>
</dbReference>
<organism evidence="2 3">
    <name type="scientific">Cephalotus follicularis</name>
    <name type="common">Albany pitcher plant</name>
    <dbReference type="NCBI Taxonomy" id="3775"/>
    <lineage>
        <taxon>Eukaryota</taxon>
        <taxon>Viridiplantae</taxon>
        <taxon>Streptophyta</taxon>
        <taxon>Embryophyta</taxon>
        <taxon>Tracheophyta</taxon>
        <taxon>Spermatophyta</taxon>
        <taxon>Magnoliopsida</taxon>
        <taxon>eudicotyledons</taxon>
        <taxon>Gunneridae</taxon>
        <taxon>Pentapetalae</taxon>
        <taxon>rosids</taxon>
        <taxon>fabids</taxon>
        <taxon>Oxalidales</taxon>
        <taxon>Cephalotaceae</taxon>
        <taxon>Cephalotus</taxon>
    </lineage>
</organism>
<accession>A0A1Q3DBG7</accession>
<keyword evidence="1" id="KW-0472">Membrane</keyword>
<protein>
    <submittedName>
        <fullName evidence="2">Uncharacterized protein</fullName>
    </submittedName>
</protein>
<keyword evidence="1" id="KW-1133">Transmembrane helix</keyword>
<evidence type="ECO:0000313" key="2">
    <source>
        <dbReference type="EMBL" id="GAV89790.1"/>
    </source>
</evidence>
<evidence type="ECO:0000256" key="1">
    <source>
        <dbReference type="SAM" id="Phobius"/>
    </source>
</evidence>